<dbReference type="Pfam" id="PF07963">
    <property type="entry name" value="N_methyl"/>
    <property type="match status" value="1"/>
</dbReference>
<proteinExistence type="predicted"/>
<keyword evidence="1" id="KW-0812">Transmembrane</keyword>
<dbReference type="EMBL" id="MFFB01000007">
    <property type="protein sequence ID" value="OGE94900.1"/>
    <property type="molecule type" value="Genomic_DNA"/>
</dbReference>
<evidence type="ECO:0000313" key="2">
    <source>
        <dbReference type="EMBL" id="OGE94900.1"/>
    </source>
</evidence>
<dbReference type="InterPro" id="IPR012902">
    <property type="entry name" value="N_methyl_site"/>
</dbReference>
<dbReference type="Proteomes" id="UP000177281">
    <property type="component" value="Unassembled WGS sequence"/>
</dbReference>
<organism evidence="2 3">
    <name type="scientific">Candidatus Doudnabacteria bacterium RIFCSPLOWO2_01_FULL_44_21</name>
    <dbReference type="NCBI Taxonomy" id="1817841"/>
    <lineage>
        <taxon>Bacteria</taxon>
        <taxon>Candidatus Doudnaibacteriota</taxon>
    </lineage>
</organism>
<gene>
    <name evidence="2" type="ORF">A3B10_03895</name>
</gene>
<name>A0A1F5PZ80_9BACT</name>
<dbReference type="AlphaFoldDB" id="A0A1F5PZ80"/>
<protein>
    <recommendedName>
        <fullName evidence="4">Type II secretion system protein J</fullName>
    </recommendedName>
</protein>
<dbReference type="STRING" id="1817841.A3B10_03895"/>
<reference evidence="2 3" key="1">
    <citation type="journal article" date="2016" name="Nat. Commun.">
        <title>Thousands of microbial genomes shed light on interconnected biogeochemical processes in an aquifer system.</title>
        <authorList>
            <person name="Anantharaman K."/>
            <person name="Brown C.T."/>
            <person name="Hug L.A."/>
            <person name="Sharon I."/>
            <person name="Castelle C.J."/>
            <person name="Probst A.J."/>
            <person name="Thomas B.C."/>
            <person name="Singh A."/>
            <person name="Wilkins M.J."/>
            <person name="Karaoz U."/>
            <person name="Brodie E.L."/>
            <person name="Williams K.H."/>
            <person name="Hubbard S.S."/>
            <person name="Banfield J.F."/>
        </authorList>
    </citation>
    <scope>NUCLEOTIDE SEQUENCE [LARGE SCALE GENOMIC DNA]</scope>
</reference>
<accession>A0A1F5PZ80</accession>
<evidence type="ECO:0000313" key="3">
    <source>
        <dbReference type="Proteomes" id="UP000177281"/>
    </source>
</evidence>
<dbReference type="NCBIfam" id="TIGR02532">
    <property type="entry name" value="IV_pilin_GFxxxE"/>
    <property type="match status" value="1"/>
</dbReference>
<feature type="transmembrane region" description="Helical" evidence="1">
    <location>
        <begin position="12"/>
        <end position="39"/>
    </location>
</feature>
<sequence>MKIQNSKIKSQNFGFTLIEMIIVVFLVGSLSLVVASLFFGQDKIYHTQMMELGVTNDARMALDDIDAFVRMTDVLVSSQGGYTLGAQTLILQIPSINASSQIIPATYDYVVYSLSGSNLDRIIMPDDASSRVSTTKRVASRVNGLVFTYDNANPNLVKYVTTNITTQEAYPGVPNKSITLSSKSKLRNN</sequence>
<keyword evidence="1" id="KW-0472">Membrane</keyword>
<evidence type="ECO:0008006" key="4">
    <source>
        <dbReference type="Google" id="ProtNLM"/>
    </source>
</evidence>
<comment type="caution">
    <text evidence="2">The sequence shown here is derived from an EMBL/GenBank/DDBJ whole genome shotgun (WGS) entry which is preliminary data.</text>
</comment>
<keyword evidence="1" id="KW-1133">Transmembrane helix</keyword>
<evidence type="ECO:0000256" key="1">
    <source>
        <dbReference type="SAM" id="Phobius"/>
    </source>
</evidence>